<sequence length="178" mass="19906">MAPITLSIREATPKDAPAIVALVRSAYRGESSRSGWTTEADLVDDERIDVVGVLKKIDEPLGIILLIQDQSGTLIACCELLRRDDVLGYFGLFAVDPTRQAGGIGRFVLSEAETYAKKVWGLNQLEMTVIWTREELIAWYIRRGYIKLEETRPFPYTQLMGAATPDRIQDTSKIRSTA</sequence>
<dbReference type="PROSITE" id="PS51186">
    <property type="entry name" value="GNAT"/>
    <property type="match status" value="1"/>
</dbReference>
<organism evidence="2 3">
    <name type="scientific">Cladobotryum mycophilum</name>
    <dbReference type="NCBI Taxonomy" id="491253"/>
    <lineage>
        <taxon>Eukaryota</taxon>
        <taxon>Fungi</taxon>
        <taxon>Dikarya</taxon>
        <taxon>Ascomycota</taxon>
        <taxon>Pezizomycotina</taxon>
        <taxon>Sordariomycetes</taxon>
        <taxon>Hypocreomycetidae</taxon>
        <taxon>Hypocreales</taxon>
        <taxon>Hypocreaceae</taxon>
        <taxon>Cladobotryum</taxon>
    </lineage>
</organism>
<keyword evidence="3" id="KW-1185">Reference proteome</keyword>
<feature type="domain" description="N-acetyltransferase" evidence="1">
    <location>
        <begin position="6"/>
        <end position="161"/>
    </location>
</feature>
<dbReference type="InterPro" id="IPR000182">
    <property type="entry name" value="GNAT_dom"/>
</dbReference>
<evidence type="ECO:0000313" key="2">
    <source>
        <dbReference type="EMBL" id="KAK5994779.1"/>
    </source>
</evidence>
<reference evidence="2 3" key="1">
    <citation type="submission" date="2024-01" db="EMBL/GenBank/DDBJ databases">
        <title>Complete genome of Cladobotryum mycophilum ATHUM6906.</title>
        <authorList>
            <person name="Christinaki A.C."/>
            <person name="Myridakis A.I."/>
            <person name="Kouvelis V.N."/>
        </authorList>
    </citation>
    <scope>NUCLEOTIDE SEQUENCE [LARGE SCALE GENOMIC DNA]</scope>
    <source>
        <strain evidence="2 3">ATHUM6906</strain>
    </source>
</reference>
<protein>
    <recommendedName>
        <fullName evidence="1">N-acetyltransferase domain-containing protein</fullName>
    </recommendedName>
</protein>
<dbReference type="InterPro" id="IPR050276">
    <property type="entry name" value="MshD_Acetyltransferase"/>
</dbReference>
<dbReference type="SUPFAM" id="SSF55729">
    <property type="entry name" value="Acyl-CoA N-acyltransferases (Nat)"/>
    <property type="match status" value="1"/>
</dbReference>
<gene>
    <name evidence="2" type="ORF">PT974_03162</name>
</gene>
<comment type="caution">
    <text evidence="2">The sequence shown here is derived from an EMBL/GenBank/DDBJ whole genome shotgun (WGS) entry which is preliminary data.</text>
</comment>
<dbReference type="Pfam" id="PF00583">
    <property type="entry name" value="Acetyltransf_1"/>
    <property type="match status" value="1"/>
</dbReference>
<dbReference type="PANTHER" id="PTHR43617">
    <property type="entry name" value="L-AMINO ACID N-ACETYLTRANSFERASE"/>
    <property type="match status" value="1"/>
</dbReference>
<dbReference type="InterPro" id="IPR016181">
    <property type="entry name" value="Acyl_CoA_acyltransferase"/>
</dbReference>
<dbReference type="Gene3D" id="3.40.630.30">
    <property type="match status" value="1"/>
</dbReference>
<dbReference type="PANTHER" id="PTHR43617:SF9">
    <property type="entry name" value="GNAT FAMILY ACETYLTRANSFERASE"/>
    <property type="match status" value="1"/>
</dbReference>
<name>A0ABR0SRI0_9HYPO</name>
<evidence type="ECO:0000259" key="1">
    <source>
        <dbReference type="PROSITE" id="PS51186"/>
    </source>
</evidence>
<dbReference type="Proteomes" id="UP001338125">
    <property type="component" value="Unassembled WGS sequence"/>
</dbReference>
<dbReference type="EMBL" id="JAVFKD010000004">
    <property type="protein sequence ID" value="KAK5994779.1"/>
    <property type="molecule type" value="Genomic_DNA"/>
</dbReference>
<accession>A0ABR0SRI0</accession>
<dbReference type="CDD" id="cd04301">
    <property type="entry name" value="NAT_SF"/>
    <property type="match status" value="1"/>
</dbReference>
<proteinExistence type="predicted"/>
<evidence type="ECO:0000313" key="3">
    <source>
        <dbReference type="Proteomes" id="UP001338125"/>
    </source>
</evidence>